<protein>
    <submittedName>
        <fullName evidence="1">Uncharacterized protein</fullName>
    </submittedName>
</protein>
<name>S8CDD3_DACHA</name>
<dbReference type="HOGENOM" id="CLU_1695396_0_0_1"/>
<accession>S8CDD3</accession>
<organism evidence="1 2">
    <name type="scientific">Dactylellina haptotyla (strain CBS 200.50)</name>
    <name type="common">Nematode-trapping fungus</name>
    <name type="synonym">Monacrosporium haptotylum</name>
    <dbReference type="NCBI Taxonomy" id="1284197"/>
    <lineage>
        <taxon>Eukaryota</taxon>
        <taxon>Fungi</taxon>
        <taxon>Dikarya</taxon>
        <taxon>Ascomycota</taxon>
        <taxon>Pezizomycotina</taxon>
        <taxon>Orbiliomycetes</taxon>
        <taxon>Orbiliales</taxon>
        <taxon>Orbiliaceae</taxon>
        <taxon>Dactylellina</taxon>
    </lineage>
</organism>
<dbReference type="Proteomes" id="UP000015100">
    <property type="component" value="Unassembled WGS sequence"/>
</dbReference>
<sequence length="155" mass="17997">MISSTTRTFSSFSSFLVSLRLTDLDQDAILPDHDPDPDPPPDDDDELVIKDPEHEKGQLQRDLRVHWLNFLRNRYSLDDIALVITALYVLAVKYLRAIAIKKRWWGLESYPEYNETTDLIVFDWDLLWGRELLGSLTLESEQGIKGSDVNISRYK</sequence>
<reference evidence="2" key="2">
    <citation type="submission" date="2013-04" db="EMBL/GenBank/DDBJ databases">
        <title>Genomic mechanisms accounting for the adaptation to parasitism in nematode-trapping fungi.</title>
        <authorList>
            <person name="Ahren D.G."/>
        </authorList>
    </citation>
    <scope>NUCLEOTIDE SEQUENCE [LARGE SCALE GENOMIC DNA]</scope>
    <source>
        <strain evidence="2">CBS 200.50</strain>
    </source>
</reference>
<proteinExistence type="predicted"/>
<dbReference type="AlphaFoldDB" id="S8CDD3"/>
<keyword evidence="2" id="KW-1185">Reference proteome</keyword>
<reference evidence="1 2" key="1">
    <citation type="journal article" date="2013" name="PLoS Genet.">
        <title>Genomic mechanisms accounting for the adaptation to parasitism in nematode-trapping fungi.</title>
        <authorList>
            <person name="Meerupati T."/>
            <person name="Andersson K.M."/>
            <person name="Friman E."/>
            <person name="Kumar D."/>
            <person name="Tunlid A."/>
            <person name="Ahren D."/>
        </authorList>
    </citation>
    <scope>NUCLEOTIDE SEQUENCE [LARGE SCALE GENOMIC DNA]</scope>
    <source>
        <strain evidence="1 2">CBS 200.50</strain>
    </source>
</reference>
<comment type="caution">
    <text evidence="1">The sequence shown here is derived from an EMBL/GenBank/DDBJ whole genome shotgun (WGS) entry which is preliminary data.</text>
</comment>
<evidence type="ECO:0000313" key="2">
    <source>
        <dbReference type="Proteomes" id="UP000015100"/>
    </source>
</evidence>
<gene>
    <name evidence="1" type="ORF">H072_151</name>
</gene>
<dbReference type="EMBL" id="AQGS01000003">
    <property type="protein sequence ID" value="EPS45707.1"/>
    <property type="molecule type" value="Genomic_DNA"/>
</dbReference>
<evidence type="ECO:0000313" key="1">
    <source>
        <dbReference type="EMBL" id="EPS45707.1"/>
    </source>
</evidence>